<sequence>MTSYRTFRKIRRVAVERRQTEIEDSDDFLGMIMRDEREAAARSQRTYGTAARVYKRARRPVHYQRQQSARTDSQSDVEQPRSEVLQYPPNTLPDTNWKRDLTGRLHVAVDERTDLLSNPSGTSGAIVLQSATSRRIKQVTAEITIKETPELLIKRAELFIKAGNFLEASKDAILANFEYPHWQHIHTAYKRIEKLTTDWKAANPEGAAQSAAPDAVAGEPFDPFHGYIFKTGPSKSD</sequence>
<accession>E4X9X9</accession>
<dbReference type="InParanoid" id="E4X9X9"/>
<proteinExistence type="predicted"/>
<dbReference type="EMBL" id="FN653031">
    <property type="protein sequence ID" value="CBY08318.1"/>
    <property type="molecule type" value="Genomic_DNA"/>
</dbReference>
<evidence type="ECO:0000256" key="1">
    <source>
        <dbReference type="SAM" id="MobiDB-lite"/>
    </source>
</evidence>
<protein>
    <submittedName>
        <fullName evidence="2">Uncharacterized protein</fullName>
    </submittedName>
</protein>
<dbReference type="AlphaFoldDB" id="E4X9X9"/>
<evidence type="ECO:0000313" key="2">
    <source>
        <dbReference type="EMBL" id="CBY08318.1"/>
    </source>
</evidence>
<feature type="region of interest" description="Disordered" evidence="1">
    <location>
        <begin position="58"/>
        <end position="82"/>
    </location>
</feature>
<organism evidence="2">
    <name type="scientific">Oikopleura dioica</name>
    <name type="common">Tunicate</name>
    <dbReference type="NCBI Taxonomy" id="34765"/>
    <lineage>
        <taxon>Eukaryota</taxon>
        <taxon>Metazoa</taxon>
        <taxon>Chordata</taxon>
        <taxon>Tunicata</taxon>
        <taxon>Appendicularia</taxon>
        <taxon>Copelata</taxon>
        <taxon>Oikopleuridae</taxon>
        <taxon>Oikopleura</taxon>
    </lineage>
</organism>
<keyword evidence="3" id="KW-1185">Reference proteome</keyword>
<feature type="compositionally biased region" description="Polar residues" evidence="1">
    <location>
        <begin position="64"/>
        <end position="77"/>
    </location>
</feature>
<gene>
    <name evidence="2" type="ORF">GSOID_T00004882001</name>
</gene>
<evidence type="ECO:0000313" key="3">
    <source>
        <dbReference type="Proteomes" id="UP000001307"/>
    </source>
</evidence>
<name>E4X9X9_OIKDI</name>
<reference evidence="2" key="1">
    <citation type="journal article" date="2010" name="Science">
        <title>Plasticity of animal genome architecture unmasked by rapid evolution of a pelagic tunicate.</title>
        <authorList>
            <person name="Denoeud F."/>
            <person name="Henriet S."/>
            <person name="Mungpakdee S."/>
            <person name="Aury J.M."/>
            <person name="Da Silva C."/>
            <person name="Brinkmann H."/>
            <person name="Mikhaleva J."/>
            <person name="Olsen L.C."/>
            <person name="Jubin C."/>
            <person name="Canestro C."/>
            <person name="Bouquet J.M."/>
            <person name="Danks G."/>
            <person name="Poulain J."/>
            <person name="Campsteijn C."/>
            <person name="Adamski M."/>
            <person name="Cross I."/>
            <person name="Yadetie F."/>
            <person name="Muffato M."/>
            <person name="Louis A."/>
            <person name="Butcher S."/>
            <person name="Tsagkogeorga G."/>
            <person name="Konrad A."/>
            <person name="Singh S."/>
            <person name="Jensen M.F."/>
            <person name="Cong E.H."/>
            <person name="Eikeseth-Otteraa H."/>
            <person name="Noel B."/>
            <person name="Anthouard V."/>
            <person name="Porcel B.M."/>
            <person name="Kachouri-Lafond R."/>
            <person name="Nishino A."/>
            <person name="Ugolini M."/>
            <person name="Chourrout P."/>
            <person name="Nishida H."/>
            <person name="Aasland R."/>
            <person name="Huzurbazar S."/>
            <person name="Westhof E."/>
            <person name="Delsuc F."/>
            <person name="Lehrach H."/>
            <person name="Reinhardt R."/>
            <person name="Weissenbach J."/>
            <person name="Roy S.W."/>
            <person name="Artiguenave F."/>
            <person name="Postlethwait J.H."/>
            <person name="Manak J.R."/>
            <person name="Thompson E.M."/>
            <person name="Jaillon O."/>
            <person name="Du Pasquier L."/>
            <person name="Boudinot P."/>
            <person name="Liberles D.A."/>
            <person name="Volff J.N."/>
            <person name="Philippe H."/>
            <person name="Lenhard B."/>
            <person name="Roest Crollius H."/>
            <person name="Wincker P."/>
            <person name="Chourrout D."/>
        </authorList>
    </citation>
    <scope>NUCLEOTIDE SEQUENCE [LARGE SCALE GENOMIC DNA]</scope>
</reference>
<dbReference type="Proteomes" id="UP000001307">
    <property type="component" value="Unassembled WGS sequence"/>
</dbReference>